<organism evidence="1 2">
    <name type="scientific">Psophocarpus tetragonolobus</name>
    <name type="common">Winged bean</name>
    <name type="synonym">Dolichos tetragonolobus</name>
    <dbReference type="NCBI Taxonomy" id="3891"/>
    <lineage>
        <taxon>Eukaryota</taxon>
        <taxon>Viridiplantae</taxon>
        <taxon>Streptophyta</taxon>
        <taxon>Embryophyta</taxon>
        <taxon>Tracheophyta</taxon>
        <taxon>Spermatophyta</taxon>
        <taxon>Magnoliopsida</taxon>
        <taxon>eudicotyledons</taxon>
        <taxon>Gunneridae</taxon>
        <taxon>Pentapetalae</taxon>
        <taxon>rosids</taxon>
        <taxon>fabids</taxon>
        <taxon>Fabales</taxon>
        <taxon>Fabaceae</taxon>
        <taxon>Papilionoideae</taxon>
        <taxon>50 kb inversion clade</taxon>
        <taxon>NPAAA clade</taxon>
        <taxon>indigoferoid/millettioid clade</taxon>
        <taxon>Phaseoleae</taxon>
        <taxon>Psophocarpus</taxon>
    </lineage>
</organism>
<accession>A0AAN9XBA4</accession>
<gene>
    <name evidence="1" type="ORF">VNO78_26912</name>
</gene>
<evidence type="ECO:0000313" key="2">
    <source>
        <dbReference type="Proteomes" id="UP001386955"/>
    </source>
</evidence>
<protein>
    <submittedName>
        <fullName evidence="1">Uncharacterized protein</fullName>
    </submittedName>
</protein>
<keyword evidence="2" id="KW-1185">Reference proteome</keyword>
<reference evidence="1 2" key="1">
    <citation type="submission" date="2024-01" db="EMBL/GenBank/DDBJ databases">
        <title>The genomes of 5 underutilized Papilionoideae crops provide insights into root nodulation and disease resistanc.</title>
        <authorList>
            <person name="Jiang F."/>
        </authorList>
    </citation>
    <scope>NUCLEOTIDE SEQUENCE [LARGE SCALE GENOMIC DNA]</scope>
    <source>
        <strain evidence="1">DUOXIRENSHENG_FW03</strain>
        <tissue evidence="1">Leaves</tissue>
    </source>
</reference>
<comment type="caution">
    <text evidence="1">The sequence shown here is derived from an EMBL/GenBank/DDBJ whole genome shotgun (WGS) entry which is preliminary data.</text>
</comment>
<proteinExistence type="predicted"/>
<evidence type="ECO:0000313" key="1">
    <source>
        <dbReference type="EMBL" id="KAK7386579.1"/>
    </source>
</evidence>
<dbReference type="Proteomes" id="UP001386955">
    <property type="component" value="Unassembled WGS sequence"/>
</dbReference>
<dbReference type="AlphaFoldDB" id="A0AAN9XBA4"/>
<sequence length="73" mass="8699">MAHMSYNKVSSGKISRCNKGFRLNPRKLYVLRLCKKKGDFKRDFKRNNINNNSKSLVREEKIKSQDDCRMKFV</sequence>
<name>A0AAN9XBA4_PSOTE</name>
<dbReference type="EMBL" id="JAYMYS010000007">
    <property type="protein sequence ID" value="KAK7386579.1"/>
    <property type="molecule type" value="Genomic_DNA"/>
</dbReference>